<reference evidence="2" key="1">
    <citation type="journal article" date="2021" name="ISME J.">
        <title>Evolutionary origin and ecological implication of a unique nif island in free-living Bradyrhizobium lineages.</title>
        <authorList>
            <person name="Tao J."/>
        </authorList>
    </citation>
    <scope>NUCLEOTIDE SEQUENCE [LARGE SCALE GENOMIC DNA]</scope>
    <source>
        <strain evidence="2">SZCCT0434</strain>
    </source>
</reference>
<comment type="caution">
    <text evidence="1">The sequence shown here is derived from an EMBL/GenBank/DDBJ whole genome shotgun (WGS) entry which is preliminary data.</text>
</comment>
<gene>
    <name evidence="1" type="ORF">JQ615_07630</name>
</gene>
<accession>A0ABS5FEQ4</accession>
<evidence type="ECO:0000313" key="1">
    <source>
        <dbReference type="EMBL" id="MBR0795253.1"/>
    </source>
</evidence>
<organism evidence="1 2">
    <name type="scientific">Bradyrhizobium jicamae</name>
    <dbReference type="NCBI Taxonomy" id="280332"/>
    <lineage>
        <taxon>Bacteria</taxon>
        <taxon>Pseudomonadati</taxon>
        <taxon>Pseudomonadota</taxon>
        <taxon>Alphaproteobacteria</taxon>
        <taxon>Hyphomicrobiales</taxon>
        <taxon>Nitrobacteraceae</taxon>
        <taxon>Bradyrhizobium</taxon>
    </lineage>
</organism>
<protein>
    <recommendedName>
        <fullName evidence="3">Cupin</fullName>
    </recommendedName>
</protein>
<proteinExistence type="predicted"/>
<dbReference type="InterPro" id="IPR014710">
    <property type="entry name" value="RmlC-like_jellyroll"/>
</dbReference>
<keyword evidence="2" id="KW-1185">Reference proteome</keyword>
<sequence length="97" mass="10545">MTESEFEAGLKADGYNEIEKLSLDPRPGKGRHRHLFAIRGLVLSGAFIVAQESEPVTYGPGQVFAVAEGELHDEWIGSEGVQILVGRKYSKSRGGES</sequence>
<evidence type="ECO:0000313" key="2">
    <source>
        <dbReference type="Proteomes" id="UP001315278"/>
    </source>
</evidence>
<name>A0ABS5FEQ4_9BRAD</name>
<dbReference type="Proteomes" id="UP001315278">
    <property type="component" value="Unassembled WGS sequence"/>
</dbReference>
<dbReference type="SUPFAM" id="SSF51182">
    <property type="entry name" value="RmlC-like cupins"/>
    <property type="match status" value="1"/>
</dbReference>
<evidence type="ECO:0008006" key="3">
    <source>
        <dbReference type="Google" id="ProtNLM"/>
    </source>
</evidence>
<dbReference type="Gene3D" id="2.60.120.10">
    <property type="entry name" value="Jelly Rolls"/>
    <property type="match status" value="1"/>
</dbReference>
<dbReference type="RefSeq" id="WP_212492196.1">
    <property type="nucleotide sequence ID" value="NZ_JAFCJH010000005.1"/>
</dbReference>
<dbReference type="EMBL" id="JAFCJH010000005">
    <property type="protein sequence ID" value="MBR0795253.1"/>
    <property type="molecule type" value="Genomic_DNA"/>
</dbReference>
<dbReference type="InterPro" id="IPR011051">
    <property type="entry name" value="RmlC_Cupin_sf"/>
</dbReference>